<name>A0A5E4A4C5_MARMO</name>
<protein>
    <submittedName>
        <fullName evidence="3">Uncharacterized protein</fullName>
    </submittedName>
</protein>
<proteinExistence type="predicted"/>
<dbReference type="EMBL" id="CABDUW010000006">
    <property type="protein sequence ID" value="VTJ51572.1"/>
    <property type="molecule type" value="Genomic_DNA"/>
</dbReference>
<evidence type="ECO:0000313" key="3">
    <source>
        <dbReference type="EMBL" id="VTJ51572.1"/>
    </source>
</evidence>
<organism evidence="3 4">
    <name type="scientific">Marmota monax</name>
    <name type="common">Woodchuck</name>
    <dbReference type="NCBI Taxonomy" id="9995"/>
    <lineage>
        <taxon>Eukaryota</taxon>
        <taxon>Metazoa</taxon>
        <taxon>Chordata</taxon>
        <taxon>Craniata</taxon>
        <taxon>Vertebrata</taxon>
        <taxon>Euteleostomi</taxon>
        <taxon>Mammalia</taxon>
        <taxon>Eutheria</taxon>
        <taxon>Euarchontoglires</taxon>
        <taxon>Glires</taxon>
        <taxon>Rodentia</taxon>
        <taxon>Sciuromorpha</taxon>
        <taxon>Sciuridae</taxon>
        <taxon>Xerinae</taxon>
        <taxon>Marmotini</taxon>
        <taxon>Marmota</taxon>
    </lineage>
</organism>
<evidence type="ECO:0000313" key="2">
    <source>
        <dbReference type="EMBL" id="KAF7478550.1"/>
    </source>
</evidence>
<sequence length="63" mass="6895">MGLKKLSPARHPGALEVKENQAKPGGCTVQGAQAYHPTLWVPAAVARWWLRVQTFSSTDPKLL</sequence>
<feature type="region of interest" description="Disordered" evidence="1">
    <location>
        <begin position="1"/>
        <end position="22"/>
    </location>
</feature>
<reference evidence="3 4" key="1">
    <citation type="submission" date="2019-04" db="EMBL/GenBank/DDBJ databases">
        <authorList>
            <person name="Alioto T."/>
            <person name="Alioto T."/>
        </authorList>
    </citation>
    <scope>NUCLEOTIDE SEQUENCE [LARGE SCALE GENOMIC DNA]</scope>
</reference>
<keyword evidence="4" id="KW-1185">Reference proteome</keyword>
<dbReference type="Proteomes" id="UP000335636">
    <property type="component" value="Unassembled WGS sequence"/>
</dbReference>
<evidence type="ECO:0000256" key="1">
    <source>
        <dbReference type="SAM" id="MobiDB-lite"/>
    </source>
</evidence>
<dbReference type="Proteomes" id="UP000662637">
    <property type="component" value="Unassembled WGS sequence"/>
</dbReference>
<accession>A0A5E4A4C5</accession>
<dbReference type="AlphaFoldDB" id="A0A5E4A4C5"/>
<reference evidence="2" key="2">
    <citation type="submission" date="2020-08" db="EMBL/GenBank/DDBJ databases">
        <authorList>
            <person name="Shumante A."/>
            <person name="Zimin A.V."/>
            <person name="Puiu D."/>
            <person name="Salzberg S.L."/>
        </authorList>
    </citation>
    <scope>NUCLEOTIDE SEQUENCE</scope>
    <source>
        <strain evidence="2">WC2-LM</strain>
        <tissue evidence="2">Liver</tissue>
    </source>
</reference>
<gene>
    <name evidence="2" type="ORF">GHT09_010340</name>
    <name evidence="3" type="ORF">MONAX_5E046155</name>
</gene>
<dbReference type="EMBL" id="WJEC01001574">
    <property type="protein sequence ID" value="KAF7478550.1"/>
    <property type="molecule type" value="Genomic_DNA"/>
</dbReference>
<evidence type="ECO:0000313" key="4">
    <source>
        <dbReference type="Proteomes" id="UP000335636"/>
    </source>
</evidence>